<protein>
    <submittedName>
        <fullName evidence="2">Uncharacterized protein</fullName>
    </submittedName>
</protein>
<name>A0A1D2NK76_ORCCI</name>
<feature type="non-terminal residue" evidence="2">
    <location>
        <position position="1"/>
    </location>
</feature>
<dbReference type="Proteomes" id="UP000094527">
    <property type="component" value="Unassembled WGS sequence"/>
</dbReference>
<feature type="compositionally biased region" description="Basic and acidic residues" evidence="1">
    <location>
        <begin position="147"/>
        <end position="164"/>
    </location>
</feature>
<gene>
    <name evidence="2" type="ORF">Ocin01_01324</name>
</gene>
<evidence type="ECO:0000256" key="1">
    <source>
        <dbReference type="SAM" id="MobiDB-lite"/>
    </source>
</evidence>
<reference evidence="2 3" key="1">
    <citation type="journal article" date="2016" name="Genome Biol. Evol.">
        <title>Gene Family Evolution Reflects Adaptation to Soil Environmental Stressors in the Genome of the Collembolan Orchesella cincta.</title>
        <authorList>
            <person name="Faddeeva-Vakhrusheva A."/>
            <person name="Derks M.F."/>
            <person name="Anvar S.Y."/>
            <person name="Agamennone V."/>
            <person name="Suring W."/>
            <person name="Smit S."/>
            <person name="van Straalen N.M."/>
            <person name="Roelofs D."/>
        </authorList>
    </citation>
    <scope>NUCLEOTIDE SEQUENCE [LARGE SCALE GENOMIC DNA]</scope>
    <source>
        <tissue evidence="2">Mixed pool</tissue>
    </source>
</reference>
<evidence type="ECO:0000313" key="2">
    <source>
        <dbReference type="EMBL" id="ODN05376.1"/>
    </source>
</evidence>
<accession>A0A1D2NK76</accession>
<dbReference type="AlphaFoldDB" id="A0A1D2NK76"/>
<sequence>VCRYIDLKLFCRGTTKSLDQNSTFSAVFSSLFCGKRESEANLTNKDSMSKSSEQIKANLNNSLNGTGRKKKKSNIFRKVTRLGKISEENLNGGEKINNGELPTTHLECSDVEEEKENGLENEVQQTYPAESTVSIPNTNEDEQATMWEEKAIPSHVEPNPKEDNGIVSVTA</sequence>
<organism evidence="2 3">
    <name type="scientific">Orchesella cincta</name>
    <name type="common">Springtail</name>
    <name type="synonym">Podura cincta</name>
    <dbReference type="NCBI Taxonomy" id="48709"/>
    <lineage>
        <taxon>Eukaryota</taxon>
        <taxon>Metazoa</taxon>
        <taxon>Ecdysozoa</taxon>
        <taxon>Arthropoda</taxon>
        <taxon>Hexapoda</taxon>
        <taxon>Collembola</taxon>
        <taxon>Entomobryomorpha</taxon>
        <taxon>Entomobryoidea</taxon>
        <taxon>Orchesellidae</taxon>
        <taxon>Orchesellinae</taxon>
        <taxon>Orchesella</taxon>
    </lineage>
</organism>
<feature type="region of interest" description="Disordered" evidence="1">
    <location>
        <begin position="114"/>
        <end position="171"/>
    </location>
</feature>
<keyword evidence="3" id="KW-1185">Reference proteome</keyword>
<evidence type="ECO:0000313" key="3">
    <source>
        <dbReference type="Proteomes" id="UP000094527"/>
    </source>
</evidence>
<dbReference type="EMBL" id="LJIJ01000024">
    <property type="protein sequence ID" value="ODN05376.1"/>
    <property type="molecule type" value="Genomic_DNA"/>
</dbReference>
<proteinExistence type="predicted"/>
<comment type="caution">
    <text evidence="2">The sequence shown here is derived from an EMBL/GenBank/DDBJ whole genome shotgun (WGS) entry which is preliminary data.</text>
</comment>
<feature type="compositionally biased region" description="Polar residues" evidence="1">
    <location>
        <begin position="123"/>
        <end position="138"/>
    </location>
</feature>